<dbReference type="InterPro" id="IPR046958">
    <property type="entry name" value="RBK1/2/STUNTED"/>
</dbReference>
<dbReference type="GO" id="GO:0004672">
    <property type="term" value="F:protein kinase activity"/>
    <property type="evidence" value="ECO:0007669"/>
    <property type="project" value="InterPro"/>
</dbReference>
<dbReference type="Proteomes" id="UP000886885">
    <property type="component" value="Chromosome 5A"/>
</dbReference>
<keyword evidence="3" id="KW-1185">Reference proteome</keyword>
<proteinExistence type="predicted"/>
<organism evidence="2 3">
    <name type="scientific">Populus tomentosa</name>
    <name type="common">Chinese white poplar</name>
    <dbReference type="NCBI Taxonomy" id="118781"/>
    <lineage>
        <taxon>Eukaryota</taxon>
        <taxon>Viridiplantae</taxon>
        <taxon>Streptophyta</taxon>
        <taxon>Embryophyta</taxon>
        <taxon>Tracheophyta</taxon>
        <taxon>Spermatophyta</taxon>
        <taxon>Magnoliopsida</taxon>
        <taxon>eudicotyledons</taxon>
        <taxon>Gunneridae</taxon>
        <taxon>Pentapetalae</taxon>
        <taxon>rosids</taxon>
        <taxon>fabids</taxon>
        <taxon>Malpighiales</taxon>
        <taxon>Salicaceae</taxon>
        <taxon>Saliceae</taxon>
        <taxon>Populus</taxon>
    </lineage>
</organism>
<evidence type="ECO:0000313" key="3">
    <source>
        <dbReference type="Proteomes" id="UP000886885"/>
    </source>
</evidence>
<dbReference type="InterPro" id="IPR000719">
    <property type="entry name" value="Prot_kinase_dom"/>
</dbReference>
<reference evidence="2" key="1">
    <citation type="journal article" date="2020" name="bioRxiv">
        <title>Hybrid origin of Populus tomentosa Carr. identified through genome sequencing and phylogenomic analysis.</title>
        <authorList>
            <person name="An X."/>
            <person name="Gao K."/>
            <person name="Chen Z."/>
            <person name="Li J."/>
            <person name="Yang X."/>
            <person name="Yang X."/>
            <person name="Zhou J."/>
            <person name="Guo T."/>
            <person name="Zhao T."/>
            <person name="Huang S."/>
            <person name="Miao D."/>
            <person name="Khan W.U."/>
            <person name="Rao P."/>
            <person name="Ye M."/>
            <person name="Lei B."/>
            <person name="Liao W."/>
            <person name="Wang J."/>
            <person name="Ji L."/>
            <person name="Li Y."/>
            <person name="Guo B."/>
            <person name="Mustafa N.S."/>
            <person name="Li S."/>
            <person name="Yun Q."/>
            <person name="Keller S.R."/>
            <person name="Mao J."/>
            <person name="Zhang R."/>
            <person name="Strauss S.H."/>
        </authorList>
    </citation>
    <scope>NUCLEOTIDE SEQUENCE</scope>
    <source>
        <strain evidence="2">GM15</strain>
        <tissue evidence="2">Leaf</tissue>
    </source>
</reference>
<feature type="domain" description="Protein kinase" evidence="1">
    <location>
        <begin position="1"/>
        <end position="344"/>
    </location>
</feature>
<dbReference type="OrthoDB" id="10391519at2759"/>
<gene>
    <name evidence="2" type="ORF">POTOM_020118</name>
</gene>
<evidence type="ECO:0000313" key="2">
    <source>
        <dbReference type="EMBL" id="KAG6776597.1"/>
    </source>
</evidence>
<dbReference type="PANTHER" id="PTHR47987">
    <property type="entry name" value="OS08G0249100 PROTEIN"/>
    <property type="match status" value="1"/>
</dbReference>
<dbReference type="EMBL" id="JAAWWB010000009">
    <property type="protein sequence ID" value="KAG6776597.1"/>
    <property type="molecule type" value="Genomic_DNA"/>
</dbReference>
<dbReference type="Pfam" id="PF00069">
    <property type="entry name" value="Pkinase"/>
    <property type="match status" value="1"/>
</dbReference>
<protein>
    <recommendedName>
        <fullName evidence="1">Protein kinase domain-containing protein</fullName>
    </recommendedName>
</protein>
<dbReference type="InterPro" id="IPR008271">
    <property type="entry name" value="Ser/Thr_kinase_AS"/>
</dbReference>
<sequence length="380" mass="42864">MVAAIEKMRILALNRKFLQILIFYLPKNPHDQGLAGFFSETSASPQSLQESQADGLSVVQWVLSLPNRSKEATTNIQIDVVSKEAESYVENNICGHEDKHSEACLAASMKLPKKLGWFFKLCSSGCKQFKNFLGEGGCSNVYEGYLLGGNSRKSVLPWKVRFKMAIEIAETLNHLHNECPQPVIHRDIKSSNILLSNHFQPQVLLYLILCLPHGDLLIQRMQHIMMLLELFGYIAPEYFMYGRDKIDVYSFGIVRLELLTGKKPIISTGLKEQENLVKWPAGNAIIRERESKSFAGPEDGQRDFDIVQMQRIVVAATLCVGQTARVSPKILELLRGEKGEREWVNSYANDLKKSSDEEFDDLFLEFGCKPCVGAFISGIR</sequence>
<dbReference type="GO" id="GO:0005524">
    <property type="term" value="F:ATP binding"/>
    <property type="evidence" value="ECO:0007669"/>
    <property type="project" value="InterPro"/>
</dbReference>
<dbReference type="PROSITE" id="PS50011">
    <property type="entry name" value="PROTEIN_KINASE_DOM"/>
    <property type="match status" value="1"/>
</dbReference>
<dbReference type="PROSITE" id="PS00108">
    <property type="entry name" value="PROTEIN_KINASE_ST"/>
    <property type="match status" value="1"/>
</dbReference>
<accession>A0A8X7ZYJ7</accession>
<comment type="caution">
    <text evidence="2">The sequence shown here is derived from an EMBL/GenBank/DDBJ whole genome shotgun (WGS) entry which is preliminary data.</text>
</comment>
<dbReference type="PANTHER" id="PTHR47987:SF11">
    <property type="entry name" value="RECEPTOR-LIKE CYTOSOLIC SERINE_THREONINE-PROTEIN KINASE RBK1 ISOFORM X1"/>
    <property type="match status" value="1"/>
</dbReference>
<evidence type="ECO:0000259" key="1">
    <source>
        <dbReference type="PROSITE" id="PS50011"/>
    </source>
</evidence>
<dbReference type="SMART" id="SM00220">
    <property type="entry name" value="S_TKc"/>
    <property type="match status" value="1"/>
</dbReference>
<dbReference type="AlphaFoldDB" id="A0A8X7ZYJ7"/>
<name>A0A8X7ZYJ7_POPTO</name>